<evidence type="ECO:0000313" key="2">
    <source>
        <dbReference type="EMBL" id="SEM52322.1"/>
    </source>
</evidence>
<evidence type="ECO:0008006" key="4">
    <source>
        <dbReference type="Google" id="ProtNLM"/>
    </source>
</evidence>
<dbReference type="EMBL" id="FOBN01000022">
    <property type="protein sequence ID" value="SEM52322.1"/>
    <property type="molecule type" value="Genomic_DNA"/>
</dbReference>
<evidence type="ECO:0000313" key="3">
    <source>
        <dbReference type="Proteomes" id="UP000198883"/>
    </source>
</evidence>
<dbReference type="SUPFAM" id="SSF49464">
    <property type="entry name" value="Carboxypeptidase regulatory domain-like"/>
    <property type="match status" value="1"/>
</dbReference>
<gene>
    <name evidence="2" type="ORF">SAMN05444853_1223</name>
</gene>
<sequence>MKKSFFKLLFLVSVFLLNTCIRVVSVTEGTVRDKDSGEPISSAVVTVNKNMATTDGFGHYRLVGYFMPGDTMIINAPSYNIHTLSIKSMHSVVDIDLKRK</sequence>
<keyword evidence="1" id="KW-0732">Signal</keyword>
<dbReference type="Proteomes" id="UP000198883">
    <property type="component" value="Unassembled WGS sequence"/>
</dbReference>
<protein>
    <recommendedName>
        <fullName evidence="4">CarboxypepD_reg-like domain-containing protein</fullName>
    </recommendedName>
</protein>
<dbReference type="STRING" id="97481.SAMN05444853_1223"/>
<proteinExistence type="predicted"/>
<dbReference type="RefSeq" id="WP_090922783.1">
    <property type="nucleotide sequence ID" value="NZ_CP016180.1"/>
</dbReference>
<name>A0A1H7Z171_9PAST</name>
<dbReference type="AlphaFoldDB" id="A0A1H7Z171"/>
<feature type="chain" id="PRO_5011651502" description="CarboxypepD_reg-like domain-containing protein" evidence="1">
    <location>
        <begin position="19"/>
        <end position="100"/>
    </location>
</feature>
<accession>A0A1H7Z171</accession>
<reference evidence="3" key="1">
    <citation type="submission" date="2016-10" db="EMBL/GenBank/DDBJ databases">
        <authorList>
            <person name="Varghese N."/>
            <person name="Submissions S."/>
        </authorList>
    </citation>
    <scope>NUCLEOTIDE SEQUENCE [LARGE SCALE GENOMIC DNA]</scope>
    <source>
        <strain evidence="3">DSM 24204</strain>
    </source>
</reference>
<dbReference type="GeneID" id="83544899"/>
<evidence type="ECO:0000256" key="1">
    <source>
        <dbReference type="SAM" id="SignalP"/>
    </source>
</evidence>
<dbReference type="InterPro" id="IPR008969">
    <property type="entry name" value="CarboxyPept-like_regulatory"/>
</dbReference>
<feature type="signal peptide" evidence="1">
    <location>
        <begin position="1"/>
        <end position="18"/>
    </location>
</feature>
<dbReference type="Gene3D" id="2.60.40.1120">
    <property type="entry name" value="Carboxypeptidase-like, regulatory domain"/>
    <property type="match status" value="1"/>
</dbReference>
<organism evidence="2 3">
    <name type="scientific">Phocoenobacter skyensis</name>
    <dbReference type="NCBI Taxonomy" id="97481"/>
    <lineage>
        <taxon>Bacteria</taxon>
        <taxon>Pseudomonadati</taxon>
        <taxon>Pseudomonadota</taxon>
        <taxon>Gammaproteobacteria</taxon>
        <taxon>Pasteurellales</taxon>
        <taxon>Pasteurellaceae</taxon>
        <taxon>Phocoenobacter</taxon>
    </lineage>
</organism>